<keyword evidence="4" id="KW-1185">Reference proteome</keyword>
<feature type="chain" id="PRO_5030686172" evidence="2">
    <location>
        <begin position="26"/>
        <end position="207"/>
    </location>
</feature>
<keyword evidence="3" id="KW-0449">Lipoprotein</keyword>
<organism evidence="3 4">
    <name type="scientific">Gluconacetobacter tumulisoli</name>
    <dbReference type="NCBI Taxonomy" id="1286189"/>
    <lineage>
        <taxon>Bacteria</taxon>
        <taxon>Pseudomonadati</taxon>
        <taxon>Pseudomonadota</taxon>
        <taxon>Alphaproteobacteria</taxon>
        <taxon>Acetobacterales</taxon>
        <taxon>Acetobacteraceae</taxon>
        <taxon>Gluconacetobacter</taxon>
    </lineage>
</organism>
<dbReference type="RefSeq" id="WP_182957933.1">
    <property type="nucleotide sequence ID" value="NZ_JABEQM010000006.1"/>
</dbReference>
<accession>A0A7W4K7J0</accession>
<dbReference type="CDD" id="cd16325">
    <property type="entry name" value="LolA"/>
    <property type="match status" value="1"/>
</dbReference>
<proteinExistence type="predicted"/>
<reference evidence="3 4" key="1">
    <citation type="submission" date="2020-04" db="EMBL/GenBank/DDBJ databases">
        <title>Description of novel Gluconacetobacter.</title>
        <authorList>
            <person name="Sombolestani A."/>
        </authorList>
    </citation>
    <scope>NUCLEOTIDE SEQUENCE [LARGE SCALE GENOMIC DNA]</scope>
    <source>
        <strain evidence="3 4">LMG 27802</strain>
    </source>
</reference>
<evidence type="ECO:0000313" key="3">
    <source>
        <dbReference type="EMBL" id="MBB2201722.1"/>
    </source>
</evidence>
<evidence type="ECO:0000256" key="1">
    <source>
        <dbReference type="ARBA" id="ARBA00022729"/>
    </source>
</evidence>
<feature type="signal peptide" evidence="2">
    <location>
        <begin position="1"/>
        <end position="25"/>
    </location>
</feature>
<dbReference type="Gene3D" id="2.50.20.10">
    <property type="entry name" value="Lipoprotein localisation LolA/LolB/LppX"/>
    <property type="match status" value="1"/>
</dbReference>
<dbReference type="EMBL" id="JABEQM010000006">
    <property type="protein sequence ID" value="MBB2201722.1"/>
    <property type="molecule type" value="Genomic_DNA"/>
</dbReference>
<dbReference type="Pfam" id="PF03548">
    <property type="entry name" value="LolA"/>
    <property type="match status" value="1"/>
</dbReference>
<dbReference type="Proteomes" id="UP000578030">
    <property type="component" value="Unassembled WGS sequence"/>
</dbReference>
<dbReference type="SUPFAM" id="SSF89392">
    <property type="entry name" value="Prokaryotic lipoproteins and lipoprotein localization factors"/>
    <property type="match status" value="1"/>
</dbReference>
<dbReference type="InterPro" id="IPR004564">
    <property type="entry name" value="OM_lipoprot_carrier_LolA-like"/>
</dbReference>
<comment type="caution">
    <text evidence="3">The sequence shown here is derived from an EMBL/GenBank/DDBJ whole genome shotgun (WGS) entry which is preliminary data.</text>
</comment>
<dbReference type="PANTHER" id="PTHR35869">
    <property type="entry name" value="OUTER-MEMBRANE LIPOPROTEIN CARRIER PROTEIN"/>
    <property type="match status" value="1"/>
</dbReference>
<sequence length="207" mass="22379">MSAPPPIRRPLTRRRLVLGAPLALAACQAMPGSPGGHDVTRIAHYLNTTRGLTAHVVQTWPDGSIGEGRLSYDPGYLRLDYDTPHRMELVAADGHLVFRDSVRQSVTRMNLSRQPLGLLLATPVHLGGAIAVTSVQHGSNVVQISLARTSNPSQGLLTLGFSDFAGQLSLVAIEILDERRNRTRLHLTDVRTGTVFPDGYFSLSAGE</sequence>
<keyword evidence="1 2" id="KW-0732">Signal</keyword>
<dbReference type="AlphaFoldDB" id="A0A7W4K7J0"/>
<dbReference type="InterPro" id="IPR029046">
    <property type="entry name" value="LolA/LolB/LppX"/>
</dbReference>
<protein>
    <submittedName>
        <fullName evidence="3">Outer membrane lipoprotein carrier protein LolA</fullName>
    </submittedName>
</protein>
<evidence type="ECO:0000256" key="2">
    <source>
        <dbReference type="SAM" id="SignalP"/>
    </source>
</evidence>
<name>A0A7W4K7J0_9PROT</name>
<dbReference type="PANTHER" id="PTHR35869:SF1">
    <property type="entry name" value="OUTER-MEMBRANE LIPOPROTEIN CARRIER PROTEIN"/>
    <property type="match status" value="1"/>
</dbReference>
<gene>
    <name evidence="3" type="ORF">HLH28_09065</name>
</gene>
<evidence type="ECO:0000313" key="4">
    <source>
        <dbReference type="Proteomes" id="UP000578030"/>
    </source>
</evidence>